<evidence type="ECO:0000313" key="3">
    <source>
        <dbReference type="EMBL" id="XAN07815.1"/>
    </source>
</evidence>
<evidence type="ECO:0000259" key="2">
    <source>
        <dbReference type="Pfam" id="PF13400"/>
    </source>
</evidence>
<proteinExistence type="predicted"/>
<feature type="transmembrane region" description="Helical" evidence="1">
    <location>
        <begin position="12"/>
        <end position="31"/>
    </location>
</feature>
<keyword evidence="1" id="KW-0472">Membrane</keyword>
<keyword evidence="1" id="KW-0812">Transmembrane</keyword>
<feature type="domain" description="Putative Flp pilus-assembly TadG-like N-terminal" evidence="2">
    <location>
        <begin position="13"/>
        <end position="57"/>
    </location>
</feature>
<dbReference type="Pfam" id="PF13400">
    <property type="entry name" value="Tad"/>
    <property type="match status" value="1"/>
</dbReference>
<accession>A0ABZ3FQ38</accession>
<keyword evidence="4" id="KW-1185">Reference proteome</keyword>
<gene>
    <name evidence="3" type="ORF">AADG42_11025</name>
</gene>
<dbReference type="Proteomes" id="UP001442841">
    <property type="component" value="Chromosome"/>
</dbReference>
<organism evidence="3 4">
    <name type="scientific">Ammonicoccus fulvus</name>
    <dbReference type="NCBI Taxonomy" id="3138240"/>
    <lineage>
        <taxon>Bacteria</taxon>
        <taxon>Bacillati</taxon>
        <taxon>Actinomycetota</taxon>
        <taxon>Actinomycetes</taxon>
        <taxon>Propionibacteriales</taxon>
        <taxon>Propionibacteriaceae</taxon>
        <taxon>Ammonicoccus</taxon>
    </lineage>
</organism>
<evidence type="ECO:0000256" key="1">
    <source>
        <dbReference type="SAM" id="Phobius"/>
    </source>
</evidence>
<dbReference type="EMBL" id="CP154795">
    <property type="protein sequence ID" value="XAN07815.1"/>
    <property type="molecule type" value="Genomic_DNA"/>
</dbReference>
<evidence type="ECO:0000313" key="4">
    <source>
        <dbReference type="Proteomes" id="UP001442841"/>
    </source>
</evidence>
<reference evidence="3 4" key="1">
    <citation type="submission" date="2024-04" db="EMBL/GenBank/DDBJ databases">
        <title>Isolation of an actinomycete strain from pig manure.</title>
        <authorList>
            <person name="Gong T."/>
            <person name="Yu Z."/>
            <person name="An M."/>
            <person name="Wei C."/>
            <person name="Yang W."/>
            <person name="Liu L."/>
        </authorList>
    </citation>
    <scope>NUCLEOTIDE SEQUENCE [LARGE SCALE GENOMIC DNA]</scope>
    <source>
        <strain evidence="3 4">ZF39</strain>
    </source>
</reference>
<dbReference type="InterPro" id="IPR028087">
    <property type="entry name" value="Tad_N"/>
</dbReference>
<sequence>MRESESERGMSLSVLVLLWVFAILVVAGLVVDGGQKVTAARRAESAAAGAARAAADAGATARLAGQTDPGASLLAARRYLAGTPHVTGRASLVGGVVRVETESANPTIFLSLLGIGEVRSAAAAEADLVRAGG</sequence>
<keyword evidence="1" id="KW-1133">Transmembrane helix</keyword>
<protein>
    <submittedName>
        <fullName evidence="3">Pilus assembly protein TadG-related protein</fullName>
    </submittedName>
</protein>
<dbReference type="RefSeq" id="WP_425309273.1">
    <property type="nucleotide sequence ID" value="NZ_CP154795.1"/>
</dbReference>
<name>A0ABZ3FQ38_9ACTN</name>